<keyword evidence="3" id="KW-1185">Reference proteome</keyword>
<dbReference type="Pfam" id="PF02733">
    <property type="entry name" value="Dak1"/>
    <property type="match status" value="1"/>
</dbReference>
<dbReference type="PROSITE" id="PS51481">
    <property type="entry name" value="DHAK"/>
    <property type="match status" value="1"/>
</dbReference>
<dbReference type="Gene3D" id="3.40.50.10440">
    <property type="entry name" value="Dihydroxyacetone kinase, domain 1"/>
    <property type="match status" value="1"/>
</dbReference>
<comment type="caution">
    <text evidence="2">The sequence shown here is derived from an EMBL/GenBank/DDBJ whole genome shotgun (WGS) entry which is preliminary data.</text>
</comment>
<dbReference type="InterPro" id="IPR004006">
    <property type="entry name" value="DhaK_dom"/>
</dbReference>
<dbReference type="EMBL" id="JADCJZ010000001">
    <property type="protein sequence ID" value="MBE5023824.1"/>
    <property type="molecule type" value="Genomic_DNA"/>
</dbReference>
<keyword evidence="2" id="KW-0808">Transferase</keyword>
<feature type="domain" description="DhaK" evidence="1">
    <location>
        <begin position="7"/>
        <end position="327"/>
    </location>
</feature>
<dbReference type="InterPro" id="IPR050861">
    <property type="entry name" value="Dihydroxyacetone_Kinase"/>
</dbReference>
<gene>
    <name evidence="2" type="ORF">INF26_03015</name>
</gene>
<accession>A0ABR9QS88</accession>
<evidence type="ECO:0000259" key="1">
    <source>
        <dbReference type="PROSITE" id="PS51481"/>
    </source>
</evidence>
<keyword evidence="2" id="KW-0418">Kinase</keyword>
<evidence type="ECO:0000313" key="3">
    <source>
        <dbReference type="Proteomes" id="UP001194273"/>
    </source>
</evidence>
<dbReference type="SUPFAM" id="SSF82549">
    <property type="entry name" value="DAK1/DegV-like"/>
    <property type="match status" value="1"/>
</dbReference>
<organism evidence="2 3">
    <name type="scientific">Thermophilibacter gallinarum</name>
    <dbReference type="NCBI Taxonomy" id="2779357"/>
    <lineage>
        <taxon>Bacteria</taxon>
        <taxon>Bacillati</taxon>
        <taxon>Actinomycetota</taxon>
        <taxon>Coriobacteriia</taxon>
        <taxon>Coriobacteriales</taxon>
        <taxon>Atopobiaceae</taxon>
        <taxon>Thermophilibacter</taxon>
    </lineage>
</organism>
<dbReference type="Proteomes" id="UP001194273">
    <property type="component" value="Unassembled WGS sequence"/>
</dbReference>
<dbReference type="PANTHER" id="PTHR28629">
    <property type="entry name" value="TRIOKINASE/FMN CYCLASE"/>
    <property type="match status" value="1"/>
</dbReference>
<dbReference type="GO" id="GO:0016301">
    <property type="term" value="F:kinase activity"/>
    <property type="evidence" value="ECO:0007669"/>
    <property type="project" value="UniProtKB-KW"/>
</dbReference>
<sequence>MKKFINAQETITDEELEGFALAYGDILTVDGHTVVSRALEGADRVTIVTYGGSGHEPAQKGFVGPGMLDVQVDGDIFAAPNGMAVFEALKLADKGHGVLLLTLNYAGDQLAGKQAMKLAQKAGLNVRQVVTGEEIRYDPEGEDNQRGLAGCVPLYHIVAAAAAEGKSLDEVAEIAERYAASMASITVKSTDATHPQNGMSFGDLGETDQMEIGAGQHGEGGGVRVPMASSAETIGLIAPKLVEATGLASGDKAFVMINGCGATTMMEMLILFKDAVRYLNERGVEVVASMVGEILTVQESGGFQMNVAKWDDEFCRLWAAPAHTPVFFKE</sequence>
<dbReference type="PANTHER" id="PTHR28629:SF4">
    <property type="entry name" value="TRIOKINASE_FMN CYCLASE"/>
    <property type="match status" value="1"/>
</dbReference>
<name>A0ABR9QS88_9ACTN</name>
<reference evidence="2 3" key="1">
    <citation type="submission" date="2020-10" db="EMBL/GenBank/DDBJ databases">
        <title>ChiBAC.</title>
        <authorList>
            <person name="Zenner C."/>
            <person name="Hitch T.C.A."/>
            <person name="Clavel T."/>
        </authorList>
    </citation>
    <scope>NUCLEOTIDE SEQUENCE [LARGE SCALE GENOMIC DNA]</scope>
    <source>
        <strain evidence="2 3">DSM 107455</strain>
    </source>
</reference>
<dbReference type="Gene3D" id="3.30.1180.20">
    <property type="entry name" value="Dihydroxyacetone kinase, domain 2"/>
    <property type="match status" value="1"/>
</dbReference>
<protein>
    <submittedName>
        <fullName evidence="2">Dihydroxyacetone kinase subunit DhaK</fullName>
    </submittedName>
</protein>
<proteinExistence type="predicted"/>
<evidence type="ECO:0000313" key="2">
    <source>
        <dbReference type="EMBL" id="MBE5023824.1"/>
    </source>
</evidence>